<accession>M2LFA5</accession>
<proteinExistence type="predicted"/>
<organism evidence="1 2">
    <name type="scientific">Baudoinia panamericana (strain UAMH 10762)</name>
    <name type="common">Angels' share fungus</name>
    <name type="synonym">Baudoinia compniacensis (strain UAMH 10762)</name>
    <dbReference type="NCBI Taxonomy" id="717646"/>
    <lineage>
        <taxon>Eukaryota</taxon>
        <taxon>Fungi</taxon>
        <taxon>Dikarya</taxon>
        <taxon>Ascomycota</taxon>
        <taxon>Pezizomycotina</taxon>
        <taxon>Dothideomycetes</taxon>
        <taxon>Dothideomycetidae</taxon>
        <taxon>Mycosphaerellales</taxon>
        <taxon>Teratosphaeriaceae</taxon>
        <taxon>Baudoinia</taxon>
    </lineage>
</organism>
<dbReference type="EMBL" id="KB445561">
    <property type="protein sequence ID" value="EMC92717.1"/>
    <property type="molecule type" value="Genomic_DNA"/>
</dbReference>
<name>M2LFA5_BAUPA</name>
<protein>
    <submittedName>
        <fullName evidence="1">Uncharacterized protein</fullName>
    </submittedName>
</protein>
<dbReference type="Proteomes" id="UP000011761">
    <property type="component" value="Unassembled WGS sequence"/>
</dbReference>
<evidence type="ECO:0000313" key="2">
    <source>
        <dbReference type="Proteomes" id="UP000011761"/>
    </source>
</evidence>
<dbReference type="RefSeq" id="XP_007680074.1">
    <property type="nucleotide sequence ID" value="XM_007681884.1"/>
</dbReference>
<evidence type="ECO:0000313" key="1">
    <source>
        <dbReference type="EMBL" id="EMC92717.1"/>
    </source>
</evidence>
<keyword evidence="2" id="KW-1185">Reference proteome</keyword>
<dbReference type="AlphaFoldDB" id="M2LFA5"/>
<dbReference type="KEGG" id="bcom:BAUCODRAFT_125693"/>
<reference evidence="1 2" key="1">
    <citation type="journal article" date="2012" name="PLoS Pathog.">
        <title>Diverse lifestyles and strategies of plant pathogenesis encoded in the genomes of eighteen Dothideomycetes fungi.</title>
        <authorList>
            <person name="Ohm R.A."/>
            <person name="Feau N."/>
            <person name="Henrissat B."/>
            <person name="Schoch C.L."/>
            <person name="Horwitz B.A."/>
            <person name="Barry K.W."/>
            <person name="Condon B.J."/>
            <person name="Copeland A.C."/>
            <person name="Dhillon B."/>
            <person name="Glaser F."/>
            <person name="Hesse C.N."/>
            <person name="Kosti I."/>
            <person name="LaButti K."/>
            <person name="Lindquist E.A."/>
            <person name="Lucas S."/>
            <person name="Salamov A.A."/>
            <person name="Bradshaw R.E."/>
            <person name="Ciuffetti L."/>
            <person name="Hamelin R.C."/>
            <person name="Kema G.H.J."/>
            <person name="Lawrence C."/>
            <person name="Scott J.A."/>
            <person name="Spatafora J.W."/>
            <person name="Turgeon B.G."/>
            <person name="de Wit P.J.G.M."/>
            <person name="Zhong S."/>
            <person name="Goodwin S.B."/>
            <person name="Grigoriev I.V."/>
        </authorList>
    </citation>
    <scope>NUCLEOTIDE SEQUENCE [LARGE SCALE GENOMIC DNA]</scope>
    <source>
        <strain evidence="1 2">UAMH 10762</strain>
    </source>
</reference>
<dbReference type="HOGENOM" id="CLU_2867311_0_0_1"/>
<sequence>MTAPHRFVRFVHHLGDTLNDSVDTYTTGLRHMTSIVSPSLLAARRTIGRLLIARKTPHIADDLR</sequence>
<dbReference type="GeneID" id="19107988"/>
<gene>
    <name evidence="1" type="ORF">BAUCODRAFT_125693</name>
</gene>